<proteinExistence type="predicted"/>
<accession>A0A165LY24</accession>
<comment type="caution">
    <text evidence="1">The sequence shown here is derived from an EMBL/GenBank/DDBJ whole genome shotgun (WGS) entry which is preliminary data.</text>
</comment>
<protein>
    <submittedName>
        <fullName evidence="1">Uncharacterized protein</fullName>
    </submittedName>
</protein>
<sequence length="72" mass="7437">MAEEMKTPAPAPQQKGGDVVKGDFATILVGVGTLLDNTLTPLGKMVADALDSLTVVAKQILEGVNTSLGDRK</sequence>
<dbReference type="InterPro" id="IPR010916">
    <property type="entry name" value="TonB_box_CS"/>
</dbReference>
<organism evidence="1 2">
    <name type="scientific">Pelodictyon luteolum</name>
    <dbReference type="NCBI Taxonomy" id="1100"/>
    <lineage>
        <taxon>Bacteria</taxon>
        <taxon>Pseudomonadati</taxon>
        <taxon>Chlorobiota</taxon>
        <taxon>Chlorobiia</taxon>
        <taxon>Chlorobiales</taxon>
        <taxon>Chlorobiaceae</taxon>
        <taxon>Chlorobium/Pelodictyon group</taxon>
        <taxon>Pelodictyon</taxon>
    </lineage>
</organism>
<evidence type="ECO:0000313" key="1">
    <source>
        <dbReference type="EMBL" id="KZK74570.1"/>
    </source>
</evidence>
<dbReference type="PROSITE" id="PS00430">
    <property type="entry name" value="TONB_DEPENDENT_REC_1"/>
    <property type="match status" value="1"/>
</dbReference>
<dbReference type="Proteomes" id="UP000076481">
    <property type="component" value="Unassembled WGS sequence"/>
</dbReference>
<reference evidence="1 2" key="1">
    <citation type="submission" date="2016-03" db="EMBL/GenBank/DDBJ databases">
        <title>Speciation and ecological success in dimly lit waters: horizontal gene transfer in a green sulfur bacteria bloom unveiled by metagenomic assembly.</title>
        <authorList>
            <person name="Llorens-Mares T."/>
            <person name="Liu Z."/>
            <person name="Allen L.Z."/>
            <person name="Rusch D.B."/>
            <person name="Craig M.T."/>
            <person name="Dupont C.L."/>
            <person name="Bryant D.A."/>
            <person name="Casamayor E.O."/>
        </authorList>
    </citation>
    <scope>NUCLEOTIDE SEQUENCE [LARGE SCALE GENOMIC DNA]</scope>
    <source>
        <strain evidence="1">CIII</strain>
    </source>
</reference>
<dbReference type="RefSeq" id="WP_303681304.1">
    <property type="nucleotide sequence ID" value="NZ_LVWG01000022.1"/>
</dbReference>
<gene>
    <name evidence="1" type="ORF">A3K90_02310</name>
</gene>
<dbReference type="AlphaFoldDB" id="A0A165LY24"/>
<name>A0A165LY24_PELLU</name>
<dbReference type="EMBL" id="LVWG01000022">
    <property type="protein sequence ID" value="KZK74570.1"/>
    <property type="molecule type" value="Genomic_DNA"/>
</dbReference>
<evidence type="ECO:0000313" key="2">
    <source>
        <dbReference type="Proteomes" id="UP000076481"/>
    </source>
</evidence>